<accession>A0A9Q0H6C1</accession>
<proteinExistence type="predicted"/>
<protein>
    <submittedName>
        <fullName evidence="6">Uncharacterized protein</fullName>
    </submittedName>
</protein>
<organism evidence="6 7">
    <name type="scientific">Protea cynaroides</name>
    <dbReference type="NCBI Taxonomy" id="273540"/>
    <lineage>
        <taxon>Eukaryota</taxon>
        <taxon>Viridiplantae</taxon>
        <taxon>Streptophyta</taxon>
        <taxon>Embryophyta</taxon>
        <taxon>Tracheophyta</taxon>
        <taxon>Spermatophyta</taxon>
        <taxon>Magnoliopsida</taxon>
        <taxon>Proteales</taxon>
        <taxon>Proteaceae</taxon>
        <taxon>Protea</taxon>
    </lineage>
</organism>
<gene>
    <name evidence="6" type="ORF">NE237_025065</name>
</gene>
<evidence type="ECO:0000256" key="3">
    <source>
        <dbReference type="ARBA" id="ARBA00022692"/>
    </source>
</evidence>
<evidence type="ECO:0000256" key="4">
    <source>
        <dbReference type="ARBA" id="ARBA00022989"/>
    </source>
</evidence>
<comment type="caution">
    <text evidence="6">The sequence shown here is derived from an EMBL/GenBank/DDBJ whole genome shotgun (WGS) entry which is preliminary data.</text>
</comment>
<evidence type="ECO:0000256" key="1">
    <source>
        <dbReference type="ARBA" id="ARBA00004141"/>
    </source>
</evidence>
<reference evidence="6" key="1">
    <citation type="journal article" date="2023" name="Plant J.">
        <title>The genome of the king protea, Protea cynaroides.</title>
        <authorList>
            <person name="Chang J."/>
            <person name="Duong T.A."/>
            <person name="Schoeman C."/>
            <person name="Ma X."/>
            <person name="Roodt D."/>
            <person name="Barker N."/>
            <person name="Li Z."/>
            <person name="Van de Peer Y."/>
            <person name="Mizrachi E."/>
        </authorList>
    </citation>
    <scope>NUCLEOTIDE SEQUENCE</scope>
    <source>
        <tissue evidence="6">Young leaves</tissue>
    </source>
</reference>
<dbReference type="AlphaFoldDB" id="A0A9Q0H6C1"/>
<keyword evidence="4" id="KW-1133">Transmembrane helix</keyword>
<dbReference type="EMBL" id="JAMYWD010000010">
    <property type="protein sequence ID" value="KAJ4957954.1"/>
    <property type="molecule type" value="Genomic_DNA"/>
</dbReference>
<evidence type="ECO:0000313" key="6">
    <source>
        <dbReference type="EMBL" id="KAJ4957954.1"/>
    </source>
</evidence>
<keyword evidence="7" id="KW-1185">Reference proteome</keyword>
<dbReference type="InterPro" id="IPR039309">
    <property type="entry name" value="BT1"/>
</dbReference>
<dbReference type="GO" id="GO:0016020">
    <property type="term" value="C:membrane"/>
    <property type="evidence" value="ECO:0007669"/>
    <property type="project" value="UniProtKB-SubCell"/>
</dbReference>
<keyword evidence="2" id="KW-0813">Transport</keyword>
<sequence length="112" mass="12364">MVIGKMLSYTGNPLRQLLGFGFFVQGFRGFPWMGVNFFLKDGLNVDPSMLQLLQNSVNLPMVGKPLYGVVSDAVYIRGSIGFHTSPSEVSLHICFPVFIFFFPLSPAVRGEG</sequence>
<dbReference type="Proteomes" id="UP001141806">
    <property type="component" value="Unassembled WGS sequence"/>
</dbReference>
<name>A0A9Q0H6C1_9MAGN</name>
<keyword evidence="5" id="KW-0472">Membrane</keyword>
<keyword evidence="3" id="KW-0812">Transmembrane</keyword>
<dbReference type="PANTHER" id="PTHR31585">
    <property type="entry name" value="FOLATE-BIOPTERIN TRANSPORTER 1, CHLOROPLASTIC"/>
    <property type="match status" value="1"/>
</dbReference>
<dbReference type="Pfam" id="PF03092">
    <property type="entry name" value="BT1"/>
    <property type="match status" value="1"/>
</dbReference>
<comment type="subcellular location">
    <subcellularLocation>
        <location evidence="1">Membrane</location>
        <topology evidence="1">Multi-pass membrane protein</topology>
    </subcellularLocation>
</comment>
<dbReference type="PANTHER" id="PTHR31585:SF2">
    <property type="entry name" value="FOLATE-BIOPTERIN TRANSPORTER 7-RELATED"/>
    <property type="match status" value="1"/>
</dbReference>
<dbReference type="OrthoDB" id="1535978at2759"/>
<evidence type="ECO:0000256" key="2">
    <source>
        <dbReference type="ARBA" id="ARBA00022448"/>
    </source>
</evidence>
<evidence type="ECO:0000256" key="5">
    <source>
        <dbReference type="ARBA" id="ARBA00023136"/>
    </source>
</evidence>
<evidence type="ECO:0000313" key="7">
    <source>
        <dbReference type="Proteomes" id="UP001141806"/>
    </source>
</evidence>